<dbReference type="RefSeq" id="WP_021227677.1">
    <property type="nucleotide sequence ID" value="NZ_ATDP01000104.1"/>
</dbReference>
<comment type="caution">
    <text evidence="1">The sequence shown here is derived from an EMBL/GenBank/DDBJ whole genome shotgun (WGS) entry which is preliminary data.</text>
</comment>
<sequence length="45" mass="4880">MPSTFRRIKEGALQQSGQGIPLSASCPYLDGLSGFIEFHLLRGEA</sequence>
<accession>T0IKG1</accession>
<proteinExistence type="predicted"/>
<gene>
    <name evidence="1" type="ORF">RLDS_20960</name>
</gene>
<dbReference type="OrthoDB" id="9798115at2"/>
<protein>
    <submittedName>
        <fullName evidence="1">Uncharacterized protein</fullName>
    </submittedName>
</protein>
<name>T0IKG1_9SPHN</name>
<dbReference type="Proteomes" id="UP000015531">
    <property type="component" value="Unassembled WGS sequence"/>
</dbReference>
<evidence type="ECO:0000313" key="1">
    <source>
        <dbReference type="EMBL" id="EQB12225.1"/>
    </source>
</evidence>
<evidence type="ECO:0000313" key="2">
    <source>
        <dbReference type="Proteomes" id="UP000015531"/>
    </source>
</evidence>
<dbReference type="PATRIC" id="fig|1331060.3.peg.4051"/>
<dbReference type="EMBL" id="ATDP01000104">
    <property type="protein sequence ID" value="EQB12225.1"/>
    <property type="molecule type" value="Genomic_DNA"/>
</dbReference>
<dbReference type="AlphaFoldDB" id="T0IKG1"/>
<organism evidence="1 2">
    <name type="scientific">Sphingobium lactosutens DS20</name>
    <dbReference type="NCBI Taxonomy" id="1331060"/>
    <lineage>
        <taxon>Bacteria</taxon>
        <taxon>Pseudomonadati</taxon>
        <taxon>Pseudomonadota</taxon>
        <taxon>Alphaproteobacteria</taxon>
        <taxon>Sphingomonadales</taxon>
        <taxon>Sphingomonadaceae</taxon>
        <taxon>Sphingobium</taxon>
    </lineage>
</organism>
<reference evidence="1 2" key="1">
    <citation type="journal article" date="2013" name="Genome Announc.">
        <title>Draft Genome Sequence of Sphingobium lactosutens Strain DS20T, Isolated from a Hexachlorocyclohexane Dumpsite.</title>
        <authorList>
            <person name="Kumar R."/>
            <person name="Dwivedi V."/>
            <person name="Negi V."/>
            <person name="Khurana J.P."/>
            <person name="Lal R."/>
        </authorList>
    </citation>
    <scope>NUCLEOTIDE SEQUENCE [LARGE SCALE GENOMIC DNA]</scope>
    <source>
        <strain evidence="1 2">DS20</strain>
    </source>
</reference>
<keyword evidence="2" id="KW-1185">Reference proteome</keyword>
<dbReference type="PROSITE" id="PS51257">
    <property type="entry name" value="PROKAR_LIPOPROTEIN"/>
    <property type="match status" value="1"/>
</dbReference>